<evidence type="ECO:0000313" key="3">
    <source>
        <dbReference type="EMBL" id="OBR11491.1"/>
    </source>
</evidence>
<dbReference type="VEuPathDB" id="FungiDB:CH63R_03787"/>
<dbReference type="OrthoDB" id="10418883at2759"/>
<reference evidence="4" key="1">
    <citation type="journal article" date="2017" name="BMC Genomics">
        <title>Gapless genome assembly of Colletotrichum higginsianum reveals chromosome structure and association of transposable elements with secondary metabolite gene clusters.</title>
        <authorList>
            <person name="Dallery J.-F."/>
            <person name="Lapalu N."/>
            <person name="Zampounis A."/>
            <person name="Pigne S."/>
            <person name="Luyten I."/>
            <person name="Amselem J."/>
            <person name="Wittenberg A.H.J."/>
            <person name="Zhou S."/>
            <person name="de Queiroz M.V."/>
            <person name="Robin G.P."/>
            <person name="Auger A."/>
            <person name="Hainaut M."/>
            <person name="Henrissat B."/>
            <person name="Kim K.-T."/>
            <person name="Lee Y.-H."/>
            <person name="Lespinet O."/>
            <person name="Schwartz D.C."/>
            <person name="Thon M.R."/>
            <person name="O'Connell R.J."/>
        </authorList>
    </citation>
    <scope>NUCLEOTIDE SEQUENCE [LARGE SCALE GENOMIC DNA]</scope>
    <source>
        <strain evidence="4">IMI 349063</strain>
    </source>
</reference>
<organism evidence="3 4">
    <name type="scientific">Colletotrichum higginsianum (strain IMI 349063)</name>
    <name type="common">Crucifer anthracnose fungus</name>
    <dbReference type="NCBI Taxonomy" id="759273"/>
    <lineage>
        <taxon>Eukaryota</taxon>
        <taxon>Fungi</taxon>
        <taxon>Dikarya</taxon>
        <taxon>Ascomycota</taxon>
        <taxon>Pezizomycotina</taxon>
        <taxon>Sordariomycetes</taxon>
        <taxon>Hypocreomycetidae</taxon>
        <taxon>Glomerellales</taxon>
        <taxon>Glomerellaceae</taxon>
        <taxon>Colletotrichum</taxon>
        <taxon>Colletotrichum destructivum species complex</taxon>
    </lineage>
</organism>
<evidence type="ECO:0000313" key="4">
    <source>
        <dbReference type="Proteomes" id="UP000092177"/>
    </source>
</evidence>
<feature type="region of interest" description="Disordered" evidence="1">
    <location>
        <begin position="36"/>
        <end position="60"/>
    </location>
</feature>
<feature type="signal peptide" evidence="2">
    <location>
        <begin position="1"/>
        <end position="24"/>
    </location>
</feature>
<dbReference type="Proteomes" id="UP000092177">
    <property type="component" value="Chromosome 3"/>
</dbReference>
<dbReference type="EMBL" id="LTAN01000003">
    <property type="protein sequence ID" value="OBR11491.1"/>
    <property type="molecule type" value="Genomic_DNA"/>
</dbReference>
<gene>
    <name evidence="3" type="ORF">CH63R_03787</name>
</gene>
<feature type="chain" id="PRO_5008601651" evidence="2">
    <location>
        <begin position="25"/>
        <end position="243"/>
    </location>
</feature>
<feature type="compositionally biased region" description="Basic and acidic residues" evidence="1">
    <location>
        <begin position="45"/>
        <end position="59"/>
    </location>
</feature>
<proteinExistence type="predicted"/>
<dbReference type="RefSeq" id="XP_018160008.1">
    <property type="nucleotide sequence ID" value="XM_018298762.1"/>
</dbReference>
<keyword evidence="2" id="KW-0732">Signal</keyword>
<sequence>MKPTFLRLAVVLMALAWLPSISLAAVPSPLRHGMPVASPTLSRSQTEHKTNDETYESRSHGLAKRPTVLASRGVEEIPTKEELGLRYKIEGDNHFVTGPDGFFLDANCDARKGTIEIPWVYNPSQRLGARAVLANLWKYELQWNELNSVRFTFINNDNALVSIDNAWRIAKENNQLGDAETDGSLLVMYWEEAFDTLVSENKLGHMVRRMLSVYKDFDDYYIRSVQIGTRSKSYMYINIRKPS</sequence>
<keyword evidence="4" id="KW-1185">Reference proteome</keyword>
<comment type="caution">
    <text evidence="3">The sequence shown here is derived from an EMBL/GenBank/DDBJ whole genome shotgun (WGS) entry which is preliminary data.</text>
</comment>
<accession>A0A1B7YH70</accession>
<dbReference type="GeneID" id="28862869"/>
<dbReference type="AlphaFoldDB" id="A0A1B7YH70"/>
<evidence type="ECO:0000256" key="2">
    <source>
        <dbReference type="SAM" id="SignalP"/>
    </source>
</evidence>
<protein>
    <submittedName>
        <fullName evidence="3">Uncharacterized protein</fullName>
    </submittedName>
</protein>
<dbReference type="KEGG" id="chig:CH63R_03787"/>
<name>A0A1B7YH70_COLHI</name>
<evidence type="ECO:0000256" key="1">
    <source>
        <dbReference type="SAM" id="MobiDB-lite"/>
    </source>
</evidence>